<evidence type="ECO:0000256" key="4">
    <source>
        <dbReference type="PROSITE-ProRule" id="PRU00433"/>
    </source>
</evidence>
<dbReference type="Pfam" id="PF00034">
    <property type="entry name" value="Cytochrom_C"/>
    <property type="match status" value="1"/>
</dbReference>
<feature type="domain" description="Cytochrome c" evidence="6">
    <location>
        <begin position="35"/>
        <end position="124"/>
    </location>
</feature>
<dbReference type="InterPro" id="IPR036909">
    <property type="entry name" value="Cyt_c-like_dom_sf"/>
</dbReference>
<dbReference type="RefSeq" id="WP_200348144.1">
    <property type="nucleotide sequence ID" value="NZ_NRSJ01000048.1"/>
</dbReference>
<dbReference type="GO" id="GO:0009055">
    <property type="term" value="F:electron transfer activity"/>
    <property type="evidence" value="ECO:0007669"/>
    <property type="project" value="InterPro"/>
</dbReference>
<evidence type="ECO:0000259" key="6">
    <source>
        <dbReference type="PROSITE" id="PS51007"/>
    </source>
</evidence>
<dbReference type="Proteomes" id="UP001296776">
    <property type="component" value="Unassembled WGS sequence"/>
</dbReference>
<dbReference type="EMBL" id="NRSJ01000048">
    <property type="protein sequence ID" value="MBK1706676.1"/>
    <property type="molecule type" value="Genomic_DNA"/>
</dbReference>
<keyword evidence="2 4" id="KW-0479">Metal-binding</keyword>
<evidence type="ECO:0000256" key="3">
    <source>
        <dbReference type="ARBA" id="ARBA00023004"/>
    </source>
</evidence>
<dbReference type="Gene3D" id="1.10.760.10">
    <property type="entry name" value="Cytochrome c-like domain"/>
    <property type="match status" value="1"/>
</dbReference>
<keyword evidence="8" id="KW-1185">Reference proteome</keyword>
<dbReference type="PROSITE" id="PS51007">
    <property type="entry name" value="CYTC"/>
    <property type="match status" value="1"/>
</dbReference>
<reference evidence="7" key="1">
    <citation type="submission" date="2017-08" db="EMBL/GenBank/DDBJ databases">
        <authorList>
            <person name="Imhoff J.F."/>
            <person name="Rahn T."/>
            <person name="Kuenzel S."/>
            <person name="Neulinger S.C."/>
        </authorList>
    </citation>
    <scope>NUCLEOTIDE SEQUENCE</scope>
    <source>
        <strain evidence="7">DSM 11080</strain>
    </source>
</reference>
<protein>
    <submittedName>
        <fullName evidence="7">Sulfur oxidation c-type cytochrome SoxX</fullName>
    </submittedName>
</protein>
<dbReference type="GO" id="GO:0020037">
    <property type="term" value="F:heme binding"/>
    <property type="evidence" value="ECO:0007669"/>
    <property type="project" value="InterPro"/>
</dbReference>
<accession>A0AAJ0U7H0</accession>
<feature type="chain" id="PRO_5042583984" evidence="5">
    <location>
        <begin position="27"/>
        <end position="124"/>
    </location>
</feature>
<name>A0AAJ0U7H0_9GAMM</name>
<dbReference type="NCBIfam" id="TIGR04485">
    <property type="entry name" value="thiosulf_SoxX"/>
    <property type="match status" value="1"/>
</dbReference>
<dbReference type="SUPFAM" id="SSF46626">
    <property type="entry name" value="Cytochrome c"/>
    <property type="match status" value="1"/>
</dbReference>
<keyword evidence="1 4" id="KW-0349">Heme</keyword>
<sequence length="124" mass="13062">MLSASPRLRSTTAAIALGLLTVPAVADMPALTLEGSVESGKEIAMTRSKGNCIACHMIPGGESPGAIGPALVAIQTRYSSKADLAQQIWDPTVKNPDVVMPPFGKHGILSDQEFVDVVEYVWSL</sequence>
<evidence type="ECO:0000256" key="2">
    <source>
        <dbReference type="ARBA" id="ARBA00022723"/>
    </source>
</evidence>
<dbReference type="InterPro" id="IPR009056">
    <property type="entry name" value="Cyt_c-like_dom"/>
</dbReference>
<comment type="caution">
    <text evidence="7">The sequence shown here is derived from an EMBL/GenBank/DDBJ whole genome shotgun (WGS) entry which is preliminary data.</text>
</comment>
<proteinExistence type="predicted"/>
<organism evidence="7 8">
    <name type="scientific">Halochromatium glycolicum</name>
    <dbReference type="NCBI Taxonomy" id="85075"/>
    <lineage>
        <taxon>Bacteria</taxon>
        <taxon>Pseudomonadati</taxon>
        <taxon>Pseudomonadota</taxon>
        <taxon>Gammaproteobacteria</taxon>
        <taxon>Chromatiales</taxon>
        <taxon>Chromatiaceae</taxon>
        <taxon>Halochromatium</taxon>
    </lineage>
</organism>
<evidence type="ECO:0000256" key="5">
    <source>
        <dbReference type="SAM" id="SignalP"/>
    </source>
</evidence>
<reference evidence="7" key="2">
    <citation type="journal article" date="2020" name="Microorganisms">
        <title>Osmotic Adaptation and Compatible Solute Biosynthesis of Phototrophic Bacteria as Revealed from Genome Analyses.</title>
        <authorList>
            <person name="Imhoff J.F."/>
            <person name="Rahn T."/>
            <person name="Kunzel S."/>
            <person name="Keller A."/>
            <person name="Neulinger S.C."/>
        </authorList>
    </citation>
    <scope>NUCLEOTIDE SEQUENCE</scope>
    <source>
        <strain evidence="7">DSM 11080</strain>
    </source>
</reference>
<feature type="signal peptide" evidence="5">
    <location>
        <begin position="1"/>
        <end position="26"/>
    </location>
</feature>
<gene>
    <name evidence="7" type="primary">soxX</name>
    <name evidence="7" type="ORF">CKO40_19535</name>
</gene>
<evidence type="ECO:0000313" key="8">
    <source>
        <dbReference type="Proteomes" id="UP001296776"/>
    </source>
</evidence>
<keyword evidence="5" id="KW-0732">Signal</keyword>
<dbReference type="AlphaFoldDB" id="A0AAJ0U7H0"/>
<evidence type="ECO:0000313" key="7">
    <source>
        <dbReference type="EMBL" id="MBK1706676.1"/>
    </source>
</evidence>
<keyword evidence="3 4" id="KW-0408">Iron</keyword>
<dbReference type="InterPro" id="IPR030999">
    <property type="entry name" value="Thiosulf_SoxX"/>
</dbReference>
<evidence type="ECO:0000256" key="1">
    <source>
        <dbReference type="ARBA" id="ARBA00022617"/>
    </source>
</evidence>
<dbReference type="GO" id="GO:0046872">
    <property type="term" value="F:metal ion binding"/>
    <property type="evidence" value="ECO:0007669"/>
    <property type="project" value="UniProtKB-KW"/>
</dbReference>